<keyword evidence="5" id="KW-1185">Reference proteome</keyword>
<gene>
    <name evidence="4" type="ORF">KC01_LOCUS16307</name>
</gene>
<feature type="region of interest" description="Disordered" evidence="3">
    <location>
        <begin position="547"/>
        <end position="570"/>
    </location>
</feature>
<accession>A0AAV2KDC7</accession>
<dbReference type="InterPro" id="IPR026183">
    <property type="entry name" value="Taxilin_fam"/>
</dbReference>
<organism evidence="4 5">
    <name type="scientific">Knipowitschia caucasica</name>
    <name type="common">Caucasian dwarf goby</name>
    <name type="synonym">Pomatoschistus caucasicus</name>
    <dbReference type="NCBI Taxonomy" id="637954"/>
    <lineage>
        <taxon>Eukaryota</taxon>
        <taxon>Metazoa</taxon>
        <taxon>Chordata</taxon>
        <taxon>Craniata</taxon>
        <taxon>Vertebrata</taxon>
        <taxon>Euteleostomi</taxon>
        <taxon>Actinopterygii</taxon>
        <taxon>Neopterygii</taxon>
        <taxon>Teleostei</taxon>
        <taxon>Neoteleostei</taxon>
        <taxon>Acanthomorphata</taxon>
        <taxon>Gobiaria</taxon>
        <taxon>Gobiiformes</taxon>
        <taxon>Gobioidei</taxon>
        <taxon>Gobiidae</taxon>
        <taxon>Gobiinae</taxon>
        <taxon>Knipowitschia</taxon>
    </lineage>
</organism>
<feature type="region of interest" description="Disordered" evidence="3">
    <location>
        <begin position="646"/>
        <end position="690"/>
    </location>
</feature>
<feature type="compositionally biased region" description="Basic residues" evidence="3">
    <location>
        <begin position="676"/>
        <end position="690"/>
    </location>
</feature>
<keyword evidence="2" id="KW-0175">Coiled coil</keyword>
<sequence>MSCTQSYFGAQLSTGPSSILSLSHVSALLSSQRTMDASVKAAEVVLPPDVTERSLMEEEETAASFSPMDEFRRRLDEIVSSYSKGPSVLEQQTWMESDMDKRKEEEDHSVTIETEMSLIQQSLVPLSSPEEKLQELVKKYAEMASLRRSDEHKLHLLQRKFSQLLDDRQLLQKEQRNNLMARSKLEALCRELQRAYTVLREQTIESCREEEKKRNEMTSHFQEMLTEIQAQIEQHNVRNDKLCTENNSLTDKLEGLMNQCELREESLEKINKHRDLQQKLTEARLAQANALLVEAEDKHKREKEYLLREAIDKTKKCFGLKEQELSMKKKLLVQAAEWKLQTHTLREQGTVMQTQLALYAQKFDEFQATLAKSNEIFHRFKKEMDNMSEKMKTLEKESNLWKTRFENCNKALTDMLEERTEKSKEYDLFVLKIHKLEKLCRSLQDERKILYDKIRDVRNSNANISCKPMDLPPPESDNILTHEEIDELQSQDPVLTQDMARLKEEQAKLQLFADSLFENVDTVEEVAVLDLEEDKIASAFAQFKTKKDSEEEVKKEELEAPTARKDQEVEDTLKEIEKCPQEPTQMEKPKDDVEVEQAVILEKVESTPADHMTEANIKPINVEQANPELPEAEEVKVQVQEEKIVAEASRETMEKPLAETTSKPEPEISSESSKKQVPKKKKKRNNKAAS</sequence>
<feature type="region of interest" description="Disordered" evidence="3">
    <location>
        <begin position="603"/>
        <end position="622"/>
    </location>
</feature>
<evidence type="ECO:0000256" key="2">
    <source>
        <dbReference type="SAM" id="Coils"/>
    </source>
</evidence>
<dbReference type="AlphaFoldDB" id="A0AAV2KDC7"/>
<feature type="coiled-coil region" evidence="2">
    <location>
        <begin position="377"/>
        <end position="404"/>
    </location>
</feature>
<feature type="compositionally biased region" description="Basic and acidic residues" evidence="3">
    <location>
        <begin position="646"/>
        <end position="666"/>
    </location>
</feature>
<dbReference type="Proteomes" id="UP001497482">
    <property type="component" value="Chromosome 17"/>
</dbReference>
<proteinExistence type="inferred from homology"/>
<name>A0AAV2KDC7_KNICA</name>
<comment type="similarity">
    <text evidence="1">Belongs to the taxilin family.</text>
</comment>
<evidence type="ECO:0000313" key="5">
    <source>
        <dbReference type="Proteomes" id="UP001497482"/>
    </source>
</evidence>
<dbReference type="GO" id="GO:0019905">
    <property type="term" value="F:syntaxin binding"/>
    <property type="evidence" value="ECO:0007669"/>
    <property type="project" value="InterPro"/>
</dbReference>
<evidence type="ECO:0000256" key="1">
    <source>
        <dbReference type="ARBA" id="ARBA00009550"/>
    </source>
</evidence>
<dbReference type="PANTHER" id="PTHR16127">
    <property type="entry name" value="TAXILIN"/>
    <property type="match status" value="1"/>
</dbReference>
<feature type="coiled-coil region" evidence="2">
    <location>
        <begin position="154"/>
        <end position="305"/>
    </location>
</feature>
<dbReference type="Pfam" id="PF09728">
    <property type="entry name" value="Taxilin"/>
    <property type="match status" value="1"/>
</dbReference>
<dbReference type="EMBL" id="OZ035839">
    <property type="protein sequence ID" value="CAL1586192.1"/>
    <property type="molecule type" value="Genomic_DNA"/>
</dbReference>
<protein>
    <recommendedName>
        <fullName evidence="6">Beta-taxilin</fullName>
    </recommendedName>
</protein>
<evidence type="ECO:0008006" key="6">
    <source>
        <dbReference type="Google" id="ProtNLM"/>
    </source>
</evidence>
<reference evidence="4 5" key="1">
    <citation type="submission" date="2024-04" db="EMBL/GenBank/DDBJ databases">
        <authorList>
            <person name="Waldvogel A.-M."/>
            <person name="Schoenle A."/>
        </authorList>
    </citation>
    <scope>NUCLEOTIDE SEQUENCE [LARGE SCALE GENOMIC DNA]</scope>
</reference>
<evidence type="ECO:0000313" key="4">
    <source>
        <dbReference type="EMBL" id="CAL1586192.1"/>
    </source>
</evidence>
<dbReference type="PANTHER" id="PTHR16127:SF10">
    <property type="entry name" value="BETA-TAXILIN"/>
    <property type="match status" value="1"/>
</dbReference>
<evidence type="ECO:0000256" key="3">
    <source>
        <dbReference type="SAM" id="MobiDB-lite"/>
    </source>
</evidence>